<keyword evidence="7" id="KW-0256">Endoplasmic reticulum</keyword>
<evidence type="ECO:0000256" key="6">
    <source>
        <dbReference type="ARBA" id="ARBA00022723"/>
    </source>
</evidence>
<dbReference type="InterPro" id="IPR036396">
    <property type="entry name" value="Cyt_P450_sf"/>
</dbReference>
<dbReference type="Gene3D" id="1.10.630.10">
    <property type="entry name" value="Cytochrome P450"/>
    <property type="match status" value="1"/>
</dbReference>
<dbReference type="AlphaFoldDB" id="A0A7R9PSL3"/>
<gene>
    <name evidence="13" type="ORF">TGEB3V08_LOCUS11407</name>
</gene>
<dbReference type="GO" id="GO:0005789">
    <property type="term" value="C:endoplasmic reticulum membrane"/>
    <property type="evidence" value="ECO:0007669"/>
    <property type="project" value="UniProtKB-SubCell"/>
</dbReference>
<keyword evidence="11" id="KW-0503">Monooxygenase</keyword>
<accession>A0A7R9PSL3</accession>
<dbReference type="InterPro" id="IPR050196">
    <property type="entry name" value="Cytochrome_P450_Monoox"/>
</dbReference>
<keyword evidence="10" id="KW-0408">Iron</keyword>
<evidence type="ECO:0000256" key="3">
    <source>
        <dbReference type="ARBA" id="ARBA00004406"/>
    </source>
</evidence>
<evidence type="ECO:0008006" key="14">
    <source>
        <dbReference type="Google" id="ProtNLM"/>
    </source>
</evidence>
<evidence type="ECO:0000256" key="1">
    <source>
        <dbReference type="ARBA" id="ARBA00001971"/>
    </source>
</evidence>
<keyword evidence="9" id="KW-0560">Oxidoreductase</keyword>
<keyword evidence="6" id="KW-0479">Metal-binding</keyword>
<dbReference type="SUPFAM" id="SSF48264">
    <property type="entry name" value="Cytochrome P450"/>
    <property type="match status" value="1"/>
</dbReference>
<evidence type="ECO:0000256" key="12">
    <source>
        <dbReference type="ARBA" id="ARBA00023136"/>
    </source>
</evidence>
<dbReference type="InterPro" id="IPR001128">
    <property type="entry name" value="Cyt_P450"/>
</dbReference>
<evidence type="ECO:0000256" key="2">
    <source>
        <dbReference type="ARBA" id="ARBA00004174"/>
    </source>
</evidence>
<evidence type="ECO:0000256" key="8">
    <source>
        <dbReference type="ARBA" id="ARBA00022848"/>
    </source>
</evidence>
<dbReference type="GO" id="GO:0004497">
    <property type="term" value="F:monooxygenase activity"/>
    <property type="evidence" value="ECO:0007669"/>
    <property type="project" value="UniProtKB-KW"/>
</dbReference>
<comment type="similarity">
    <text evidence="4">Belongs to the cytochrome P450 family.</text>
</comment>
<organism evidence="13">
    <name type="scientific">Timema genevievae</name>
    <name type="common">Walking stick</name>
    <dbReference type="NCBI Taxonomy" id="629358"/>
    <lineage>
        <taxon>Eukaryota</taxon>
        <taxon>Metazoa</taxon>
        <taxon>Ecdysozoa</taxon>
        <taxon>Arthropoda</taxon>
        <taxon>Hexapoda</taxon>
        <taxon>Insecta</taxon>
        <taxon>Pterygota</taxon>
        <taxon>Neoptera</taxon>
        <taxon>Polyneoptera</taxon>
        <taxon>Phasmatodea</taxon>
        <taxon>Timematodea</taxon>
        <taxon>Timematoidea</taxon>
        <taxon>Timematidae</taxon>
        <taxon>Timema</taxon>
    </lineage>
</organism>
<evidence type="ECO:0000256" key="4">
    <source>
        <dbReference type="ARBA" id="ARBA00010617"/>
    </source>
</evidence>
<sequence length="95" mass="10688">MTNKVINNKSEMAISSTPAHNVMRITRDGVKKRRAFLDMLLETVQDGNLLTDDELREEVDTFMFEGHDTTSSGISFALSSLALNQEVQVNKLDEQ</sequence>
<reference evidence="13" key="1">
    <citation type="submission" date="2020-11" db="EMBL/GenBank/DDBJ databases">
        <authorList>
            <person name="Tran Van P."/>
        </authorList>
    </citation>
    <scope>NUCLEOTIDE SEQUENCE</scope>
</reference>
<name>A0A7R9PSL3_TIMGE</name>
<evidence type="ECO:0000256" key="10">
    <source>
        <dbReference type="ARBA" id="ARBA00023004"/>
    </source>
</evidence>
<dbReference type="GO" id="GO:0005506">
    <property type="term" value="F:iron ion binding"/>
    <property type="evidence" value="ECO:0007669"/>
    <property type="project" value="InterPro"/>
</dbReference>
<evidence type="ECO:0000256" key="7">
    <source>
        <dbReference type="ARBA" id="ARBA00022824"/>
    </source>
</evidence>
<dbReference type="GO" id="GO:0016705">
    <property type="term" value="F:oxidoreductase activity, acting on paired donors, with incorporation or reduction of molecular oxygen"/>
    <property type="evidence" value="ECO:0007669"/>
    <property type="project" value="InterPro"/>
</dbReference>
<evidence type="ECO:0000256" key="11">
    <source>
        <dbReference type="ARBA" id="ARBA00023033"/>
    </source>
</evidence>
<comment type="subcellular location">
    <subcellularLocation>
        <location evidence="3">Endoplasmic reticulum membrane</location>
        <topology evidence="3">Peripheral membrane protein</topology>
    </subcellularLocation>
    <subcellularLocation>
        <location evidence="2">Microsome membrane</location>
        <topology evidence="2">Peripheral membrane protein</topology>
    </subcellularLocation>
</comment>
<keyword evidence="12" id="KW-0472">Membrane</keyword>
<dbReference type="GO" id="GO:0020037">
    <property type="term" value="F:heme binding"/>
    <property type="evidence" value="ECO:0007669"/>
    <property type="project" value="InterPro"/>
</dbReference>
<dbReference type="PANTHER" id="PTHR24291:SF189">
    <property type="entry name" value="CYTOCHROME P450 4C3-RELATED"/>
    <property type="match status" value="1"/>
</dbReference>
<evidence type="ECO:0000313" key="13">
    <source>
        <dbReference type="EMBL" id="CAD7614364.1"/>
    </source>
</evidence>
<proteinExistence type="inferred from homology"/>
<comment type="cofactor">
    <cofactor evidence="1">
        <name>heme</name>
        <dbReference type="ChEBI" id="CHEBI:30413"/>
    </cofactor>
</comment>
<keyword evidence="5" id="KW-0349">Heme</keyword>
<evidence type="ECO:0000256" key="5">
    <source>
        <dbReference type="ARBA" id="ARBA00022617"/>
    </source>
</evidence>
<protein>
    <recommendedName>
        <fullName evidence="14">Cytochrome P450</fullName>
    </recommendedName>
</protein>
<evidence type="ECO:0000256" key="9">
    <source>
        <dbReference type="ARBA" id="ARBA00023002"/>
    </source>
</evidence>
<keyword evidence="8" id="KW-0492">Microsome</keyword>
<dbReference type="EMBL" id="OE849973">
    <property type="protein sequence ID" value="CAD7614364.1"/>
    <property type="molecule type" value="Genomic_DNA"/>
</dbReference>
<dbReference type="Pfam" id="PF00067">
    <property type="entry name" value="p450"/>
    <property type="match status" value="1"/>
</dbReference>
<dbReference type="PANTHER" id="PTHR24291">
    <property type="entry name" value="CYTOCHROME P450 FAMILY 4"/>
    <property type="match status" value="1"/>
</dbReference>